<evidence type="ECO:0000313" key="8">
    <source>
        <dbReference type="EMBL" id="GGY61531.1"/>
    </source>
</evidence>
<feature type="domain" description="Type IV secretion system coupling protein TraD DNA-binding" evidence="7">
    <location>
        <begin position="154"/>
        <end position="494"/>
    </location>
</feature>
<dbReference type="InterPro" id="IPR051539">
    <property type="entry name" value="T4SS-coupling_protein"/>
</dbReference>
<evidence type="ECO:0000313" key="9">
    <source>
        <dbReference type="Proteomes" id="UP000619761"/>
    </source>
</evidence>
<evidence type="ECO:0000259" key="7">
    <source>
        <dbReference type="Pfam" id="PF10412"/>
    </source>
</evidence>
<protein>
    <recommendedName>
        <fullName evidence="7">Type IV secretion system coupling protein TraD DNA-binding domain-containing protein</fullName>
    </recommendedName>
</protein>
<comment type="subcellular location">
    <subcellularLocation>
        <location evidence="1">Cell membrane</location>
        <topology evidence="1">Multi-pass membrane protein</topology>
    </subcellularLocation>
</comment>
<dbReference type="EMBL" id="BMYZ01000001">
    <property type="protein sequence ID" value="GGY61531.1"/>
    <property type="molecule type" value="Genomic_DNA"/>
</dbReference>
<keyword evidence="9" id="KW-1185">Reference proteome</keyword>
<comment type="caution">
    <text evidence="8">The sequence shown here is derived from an EMBL/GenBank/DDBJ whole genome shotgun (WGS) entry which is preliminary data.</text>
</comment>
<keyword evidence="2" id="KW-1003">Cell membrane</keyword>
<sequence>MNPPHNKRYQLWPQMVVLFAIFFLAQSIILWNTTWGWFDHSDWGSFKKHYPFILTIFGKYIPFVEFQKWLIYWNNLGVANLRTEFILHLTLPIIFSFVTSFLFVRQLLWVEGGRERVIHIKGPLLLEGNRAERHARASHQRDLKANLSSKKGIYIHPKISLCTQREQASFGIVGATGGGKSTVFKPLVSQAISRGDYAIIYDEKGEYTSSFYNSDTTHLIAAWDERSACWNIFLDVGTKHQAELLALCLIPDRGGKDAIWFTGARMLFVGMILVLLSYKKPWGWKALSNMLSTPQDQMLELLNIHHPIAASFIKKESVTTQGFYVNLTGELSWIEDLAIAWPRPVKGGFSVKKWVSGNDPKKVIIIQSDPRFDSIGAPLCNAIVSLITRNFLALEENIERKTWLFIDEFANLPRNPMIKKWLELARSRGARSVICTQSISQIREIYGANDTDTILNLLSNIISLRIGSGGDEAKYISRIFGERIVERPNSSDANATWVRTREQLVEDFELTQLKPASNKGVEGYLFVPGWQATYKLVWPIYKANSVAKRHCPAKWIEAIAPKENTKSPQTNRLNKRGIQC</sequence>
<reference evidence="9" key="1">
    <citation type="journal article" date="2019" name="Int. J. Syst. Evol. Microbiol.">
        <title>The Global Catalogue of Microorganisms (GCM) 10K type strain sequencing project: providing services to taxonomists for standard genome sequencing and annotation.</title>
        <authorList>
            <consortium name="The Broad Institute Genomics Platform"/>
            <consortium name="The Broad Institute Genome Sequencing Center for Infectious Disease"/>
            <person name="Wu L."/>
            <person name="Ma J."/>
        </authorList>
    </citation>
    <scope>NUCLEOTIDE SEQUENCE [LARGE SCALE GENOMIC DNA]</scope>
    <source>
        <strain evidence="9">KCTC 32239</strain>
    </source>
</reference>
<proteinExistence type="predicted"/>
<accession>A0ABQ3APR5</accession>
<keyword evidence="3 6" id="KW-0812">Transmembrane</keyword>
<evidence type="ECO:0000256" key="5">
    <source>
        <dbReference type="ARBA" id="ARBA00023136"/>
    </source>
</evidence>
<feature type="transmembrane region" description="Helical" evidence="6">
    <location>
        <begin position="85"/>
        <end position="104"/>
    </location>
</feature>
<dbReference type="Pfam" id="PF10412">
    <property type="entry name" value="TrwB_AAD_bind"/>
    <property type="match status" value="1"/>
</dbReference>
<name>A0ABQ3APR5_9GAMM</name>
<dbReference type="Gene3D" id="3.40.50.300">
    <property type="entry name" value="P-loop containing nucleotide triphosphate hydrolases"/>
    <property type="match status" value="2"/>
</dbReference>
<organism evidence="8 9">
    <name type="scientific">Cellvibrio zantedeschiae</name>
    <dbReference type="NCBI Taxonomy" id="1237077"/>
    <lineage>
        <taxon>Bacteria</taxon>
        <taxon>Pseudomonadati</taxon>
        <taxon>Pseudomonadota</taxon>
        <taxon>Gammaproteobacteria</taxon>
        <taxon>Cellvibrionales</taxon>
        <taxon>Cellvibrionaceae</taxon>
        <taxon>Cellvibrio</taxon>
    </lineage>
</organism>
<dbReference type="InterPro" id="IPR027417">
    <property type="entry name" value="P-loop_NTPase"/>
</dbReference>
<dbReference type="PANTHER" id="PTHR37937:SF1">
    <property type="entry name" value="CONJUGATIVE TRANSFER: DNA TRANSPORT"/>
    <property type="match status" value="1"/>
</dbReference>
<evidence type="ECO:0000256" key="4">
    <source>
        <dbReference type="ARBA" id="ARBA00022989"/>
    </source>
</evidence>
<dbReference type="InterPro" id="IPR019476">
    <property type="entry name" value="T4SS_TraD_DNA-bd"/>
</dbReference>
<dbReference type="PANTHER" id="PTHR37937">
    <property type="entry name" value="CONJUGATIVE TRANSFER: DNA TRANSPORT"/>
    <property type="match status" value="1"/>
</dbReference>
<evidence type="ECO:0000256" key="3">
    <source>
        <dbReference type="ARBA" id="ARBA00022692"/>
    </source>
</evidence>
<dbReference type="Proteomes" id="UP000619761">
    <property type="component" value="Unassembled WGS sequence"/>
</dbReference>
<evidence type="ECO:0000256" key="2">
    <source>
        <dbReference type="ARBA" id="ARBA00022475"/>
    </source>
</evidence>
<dbReference type="RefSeq" id="WP_189415061.1">
    <property type="nucleotide sequence ID" value="NZ_BMYZ01000001.1"/>
</dbReference>
<evidence type="ECO:0000256" key="6">
    <source>
        <dbReference type="SAM" id="Phobius"/>
    </source>
</evidence>
<evidence type="ECO:0000256" key="1">
    <source>
        <dbReference type="ARBA" id="ARBA00004651"/>
    </source>
</evidence>
<keyword evidence="5 6" id="KW-0472">Membrane</keyword>
<feature type="transmembrane region" description="Helical" evidence="6">
    <location>
        <begin position="12"/>
        <end position="31"/>
    </location>
</feature>
<gene>
    <name evidence="8" type="ORF">GCM10011613_01160</name>
</gene>
<feature type="transmembrane region" description="Helical" evidence="6">
    <location>
        <begin position="52"/>
        <end position="73"/>
    </location>
</feature>
<dbReference type="SUPFAM" id="SSF52540">
    <property type="entry name" value="P-loop containing nucleoside triphosphate hydrolases"/>
    <property type="match status" value="1"/>
</dbReference>
<dbReference type="CDD" id="cd01127">
    <property type="entry name" value="TrwB_TraG_TraD_VirD4"/>
    <property type="match status" value="1"/>
</dbReference>
<keyword evidence="4 6" id="KW-1133">Transmembrane helix</keyword>